<reference evidence="1 2" key="1">
    <citation type="submission" date="2024-02" db="EMBL/GenBank/DDBJ databases">
        <title>Draft genome sequence of Collimonas sp. strain H4R21, an effective mineral-weathering bacterial strain isolated from the beech rhizosphere.</title>
        <authorList>
            <person name="Morin E."/>
            <person name="Uroz S."/>
            <person name="Leveau J.H.J."/>
            <person name="Kumar R."/>
            <person name="Rey M.W."/>
            <person name="Pham J."/>
        </authorList>
    </citation>
    <scope>NUCLEOTIDE SEQUENCE [LARGE SCALE GENOMIC DNA]</scope>
    <source>
        <strain evidence="1 2">H4R21</strain>
    </source>
</reference>
<keyword evidence="2" id="KW-1185">Reference proteome</keyword>
<protein>
    <recommendedName>
        <fullName evidence="3">HNH endonuclease</fullName>
    </recommendedName>
</protein>
<evidence type="ECO:0008006" key="3">
    <source>
        <dbReference type="Google" id="ProtNLM"/>
    </source>
</evidence>
<comment type="caution">
    <text evidence="1">The sequence shown here is derived from an EMBL/GenBank/DDBJ whole genome shotgun (WGS) entry which is preliminary data.</text>
</comment>
<dbReference type="Proteomes" id="UP001495910">
    <property type="component" value="Unassembled WGS sequence"/>
</dbReference>
<evidence type="ECO:0000313" key="2">
    <source>
        <dbReference type="Proteomes" id="UP001495910"/>
    </source>
</evidence>
<accession>A0ABU9PXW1</accession>
<name>A0ABU9PXW1_9BURK</name>
<proteinExistence type="predicted"/>
<dbReference type="EMBL" id="JBANDC010000010">
    <property type="protein sequence ID" value="MEM4988847.1"/>
    <property type="molecule type" value="Genomic_DNA"/>
</dbReference>
<dbReference type="RefSeq" id="WP_342830179.1">
    <property type="nucleotide sequence ID" value="NZ_JBANDC010000010.1"/>
</dbReference>
<organism evidence="1 2">
    <name type="scientific">Collimonas rhizosphaerae</name>
    <dbReference type="NCBI Taxonomy" id="3126357"/>
    <lineage>
        <taxon>Bacteria</taxon>
        <taxon>Pseudomonadati</taxon>
        <taxon>Pseudomonadota</taxon>
        <taxon>Betaproteobacteria</taxon>
        <taxon>Burkholderiales</taxon>
        <taxon>Oxalobacteraceae</taxon>
        <taxon>Collimonas</taxon>
    </lineage>
</organism>
<sequence>MKPVMDCWICGQPADSAEHLLKGSDLRAEFGPVSQNRPLYFHSSVAKNVRKRSIKDDAFKSKALLCSHCNNALSQPYDRAWERLSAALRNQSALAPWQFIHLNKIFPHHRTSMLDVHLYFVKTFGCRIVEDGIPIDIKPFRDALTKGEAHPQVFIAIGPPQISLPGAKVMAYTKITTVKTADDRHVYAHWALHLKKTTVLIMYAEQGQRINSELQAWHPDTQRRLLRIAKF</sequence>
<evidence type="ECO:0000313" key="1">
    <source>
        <dbReference type="EMBL" id="MEM4988847.1"/>
    </source>
</evidence>
<gene>
    <name evidence="1" type="ORF">V8G57_15745</name>
</gene>